<dbReference type="PANTHER" id="PTHR46599">
    <property type="entry name" value="PIGGYBAC TRANSPOSABLE ELEMENT-DERIVED PROTEIN 4"/>
    <property type="match status" value="1"/>
</dbReference>
<dbReference type="InterPro" id="IPR029526">
    <property type="entry name" value="PGBD"/>
</dbReference>
<feature type="non-terminal residue" evidence="2">
    <location>
        <position position="1"/>
    </location>
</feature>
<keyword evidence="3" id="KW-1185">Reference proteome</keyword>
<dbReference type="Proteomes" id="UP001169217">
    <property type="component" value="Unassembled WGS sequence"/>
</dbReference>
<name>A0ABQ9P9K1_9PEZI</name>
<reference evidence="2" key="1">
    <citation type="submission" date="2023-04" db="EMBL/GenBank/DDBJ databases">
        <title>Colletotrichum limetticola genome sequence.</title>
        <authorList>
            <person name="Baroncelli R."/>
        </authorList>
    </citation>
    <scope>NUCLEOTIDE SEQUENCE</scope>
    <source>
        <strain evidence="2">KLA-Anderson</strain>
    </source>
</reference>
<comment type="caution">
    <text evidence="2">The sequence shown here is derived from an EMBL/GenBank/DDBJ whole genome shotgun (WGS) entry which is preliminary data.</text>
</comment>
<evidence type="ECO:0000259" key="1">
    <source>
        <dbReference type="Pfam" id="PF13843"/>
    </source>
</evidence>
<feature type="domain" description="PiggyBac transposable element-derived protein" evidence="1">
    <location>
        <begin position="15"/>
        <end position="363"/>
    </location>
</feature>
<feature type="non-terminal residue" evidence="2">
    <location>
        <position position="372"/>
    </location>
</feature>
<sequence>VPQRPAEVRSLPPQPLDLLLEFVPARVVGRWVKWTNAAPRSARLGPVKKHSRSLKWKSVTVDEVYLFLGILIYMGLHPETKISKYWSTSQQTEDPIHLFTRFISRDRFQLLLRRIRIFDPAKIPASVPSTAGQRRGQPREKQMPKVYQQVNEWSAHIQETGDRFYRAGSDLTVDEAMVRFTGRAVETTTIPTKPIPTGFKVWVLAQAGYSLRWLWHVHGDGPYGLVAQARPAAGDEEARRTALTPTQRVVTSLLSLLPLATYHVFLDNLFASVKLFRALRDQRIGATGTCRKDSGIDKTLVAEKETDGKGLPWGQLHAISTADGKVNQFTWKDNALVLFLTTVFRETSDVVRNRKRPAGDTAAKRAAREVFG</sequence>
<dbReference type="EMBL" id="JARUPT010001425">
    <property type="protein sequence ID" value="KAK0367484.1"/>
    <property type="molecule type" value="Genomic_DNA"/>
</dbReference>
<dbReference type="Pfam" id="PF13843">
    <property type="entry name" value="DDE_Tnp_1_7"/>
    <property type="match status" value="1"/>
</dbReference>
<gene>
    <name evidence="2" type="ORF">CLIM01_15159</name>
</gene>
<accession>A0ABQ9P9K1</accession>
<evidence type="ECO:0000313" key="2">
    <source>
        <dbReference type="EMBL" id="KAK0367484.1"/>
    </source>
</evidence>
<dbReference type="PANTHER" id="PTHR46599:SF3">
    <property type="entry name" value="PIGGYBAC TRANSPOSABLE ELEMENT-DERIVED PROTEIN 4"/>
    <property type="match status" value="1"/>
</dbReference>
<organism evidence="2 3">
    <name type="scientific">Colletotrichum limetticola</name>
    <dbReference type="NCBI Taxonomy" id="1209924"/>
    <lineage>
        <taxon>Eukaryota</taxon>
        <taxon>Fungi</taxon>
        <taxon>Dikarya</taxon>
        <taxon>Ascomycota</taxon>
        <taxon>Pezizomycotina</taxon>
        <taxon>Sordariomycetes</taxon>
        <taxon>Hypocreomycetidae</taxon>
        <taxon>Glomerellales</taxon>
        <taxon>Glomerellaceae</taxon>
        <taxon>Colletotrichum</taxon>
        <taxon>Colletotrichum acutatum species complex</taxon>
    </lineage>
</organism>
<protein>
    <recommendedName>
        <fullName evidence="1">PiggyBac transposable element-derived protein domain-containing protein</fullName>
    </recommendedName>
</protein>
<evidence type="ECO:0000313" key="3">
    <source>
        <dbReference type="Proteomes" id="UP001169217"/>
    </source>
</evidence>
<proteinExistence type="predicted"/>